<organism evidence="3 4">
    <name type="scientific">Embleya hyalina</name>
    <dbReference type="NCBI Taxonomy" id="516124"/>
    <lineage>
        <taxon>Bacteria</taxon>
        <taxon>Bacillati</taxon>
        <taxon>Actinomycetota</taxon>
        <taxon>Actinomycetes</taxon>
        <taxon>Kitasatosporales</taxon>
        <taxon>Streptomycetaceae</taxon>
        <taxon>Embleya</taxon>
    </lineage>
</organism>
<gene>
    <name evidence="3" type="ORF">EHYA_10288</name>
</gene>
<dbReference type="PROSITE" id="PS50005">
    <property type="entry name" value="TPR"/>
    <property type="match status" value="1"/>
</dbReference>
<dbReference type="SUPFAM" id="SSF48452">
    <property type="entry name" value="TPR-like"/>
    <property type="match status" value="1"/>
</dbReference>
<dbReference type="InterPro" id="IPR019734">
    <property type="entry name" value="TPR_rpt"/>
</dbReference>
<feature type="compositionally biased region" description="Gly residues" evidence="2">
    <location>
        <begin position="159"/>
        <end position="172"/>
    </location>
</feature>
<dbReference type="Gene3D" id="1.25.40.10">
    <property type="entry name" value="Tetratricopeptide repeat domain"/>
    <property type="match status" value="1"/>
</dbReference>
<dbReference type="Pfam" id="PF14559">
    <property type="entry name" value="TPR_19"/>
    <property type="match status" value="1"/>
</dbReference>
<dbReference type="AlphaFoldDB" id="A0A401Z6N1"/>
<evidence type="ECO:0000256" key="2">
    <source>
        <dbReference type="SAM" id="MobiDB-lite"/>
    </source>
</evidence>
<dbReference type="EMBL" id="BIFH01000066">
    <property type="protein sequence ID" value="GCE02511.1"/>
    <property type="molecule type" value="Genomic_DNA"/>
</dbReference>
<keyword evidence="1" id="KW-0802">TPR repeat</keyword>
<evidence type="ECO:0000313" key="3">
    <source>
        <dbReference type="EMBL" id="GCE02511.1"/>
    </source>
</evidence>
<comment type="caution">
    <text evidence="3">The sequence shown here is derived from an EMBL/GenBank/DDBJ whole genome shotgun (WGS) entry which is preliminary data.</text>
</comment>
<dbReference type="RefSeq" id="WP_246127486.1">
    <property type="nucleotide sequence ID" value="NZ_BIFH01000066.1"/>
</dbReference>
<keyword evidence="4" id="KW-1185">Reference proteome</keyword>
<sequence length="187" mass="19289">MAMAQGADGVNGAPTGDVYDWYRRGVQLLASGNPAAAALLLARAADAAPESRSVREALARAWFDSGRHDEALRHFRAVAESDPADDYAQFGWGLSASRLGDFETAVEHLALAVAMRPETKHYRTALVQARATLRARAGAYGTIGADGADGADGRSGRSGVAGGSGRPGGSGRSGRDGDETSDRSGDA</sequence>
<protein>
    <submittedName>
        <fullName evidence="3">Uncharacterized protein</fullName>
    </submittedName>
</protein>
<proteinExistence type="predicted"/>
<dbReference type="InterPro" id="IPR011990">
    <property type="entry name" value="TPR-like_helical_dom_sf"/>
</dbReference>
<name>A0A401Z6N1_9ACTN</name>
<evidence type="ECO:0000313" key="4">
    <source>
        <dbReference type="Proteomes" id="UP000286931"/>
    </source>
</evidence>
<dbReference type="Proteomes" id="UP000286931">
    <property type="component" value="Unassembled WGS sequence"/>
</dbReference>
<dbReference type="SMART" id="SM00028">
    <property type="entry name" value="TPR"/>
    <property type="match status" value="3"/>
</dbReference>
<feature type="region of interest" description="Disordered" evidence="2">
    <location>
        <begin position="142"/>
        <end position="187"/>
    </location>
</feature>
<reference evidence="3 4" key="1">
    <citation type="submission" date="2018-12" db="EMBL/GenBank/DDBJ databases">
        <title>Draft genome sequence of Embleya hyalina NBRC 13850T.</title>
        <authorList>
            <person name="Komaki H."/>
            <person name="Hosoyama A."/>
            <person name="Kimura A."/>
            <person name="Ichikawa N."/>
            <person name="Tamura T."/>
        </authorList>
    </citation>
    <scope>NUCLEOTIDE SEQUENCE [LARGE SCALE GENOMIC DNA]</scope>
    <source>
        <strain evidence="3 4">NBRC 13850</strain>
    </source>
</reference>
<feature type="repeat" description="TPR" evidence="1">
    <location>
        <begin position="52"/>
        <end position="85"/>
    </location>
</feature>
<evidence type="ECO:0000256" key="1">
    <source>
        <dbReference type="PROSITE-ProRule" id="PRU00339"/>
    </source>
</evidence>
<feature type="compositionally biased region" description="Basic and acidic residues" evidence="2">
    <location>
        <begin position="173"/>
        <end position="187"/>
    </location>
</feature>
<accession>A0A401Z6N1</accession>